<proteinExistence type="predicted"/>
<keyword evidence="1" id="KW-0812">Transmembrane</keyword>
<name>A0A1I1WJC4_9BACT</name>
<dbReference type="RefSeq" id="WP_096333514.1">
    <property type="nucleotide sequence ID" value="NZ_FOMX01000006.1"/>
</dbReference>
<feature type="transmembrane region" description="Helical" evidence="1">
    <location>
        <begin position="85"/>
        <end position="103"/>
    </location>
</feature>
<protein>
    <submittedName>
        <fullName evidence="2">Uncharacterized protein</fullName>
    </submittedName>
</protein>
<sequence length="200" mass="20746">MSGSAAASDWRRRHALGLPAGSVRALLALGVVGTVCGLLVRAPDEPPPEALESLLFVVLGHYFAARAQAPEDPADGPPPLWLPRGSIRLLLIAGLVGVGVVVLRQEGAASQRGVVTLALAAAFVLGLLLTRVTRWLQRRVGGSSRVLEDMRAVVGLVAVGALALHAFFHVLPDAATVGIGRLGLEQGLAALVGFYFGSRS</sequence>
<dbReference type="STRING" id="54.SAMN02745121_02413"/>
<feature type="transmembrane region" description="Helical" evidence="1">
    <location>
        <begin position="152"/>
        <end position="171"/>
    </location>
</feature>
<reference evidence="3" key="1">
    <citation type="submission" date="2016-10" db="EMBL/GenBank/DDBJ databases">
        <authorList>
            <person name="Varghese N."/>
            <person name="Submissions S."/>
        </authorList>
    </citation>
    <scope>NUCLEOTIDE SEQUENCE [LARGE SCALE GENOMIC DNA]</scope>
    <source>
        <strain evidence="3">ATCC 25963</strain>
    </source>
</reference>
<keyword evidence="1" id="KW-0472">Membrane</keyword>
<evidence type="ECO:0000256" key="1">
    <source>
        <dbReference type="SAM" id="Phobius"/>
    </source>
</evidence>
<feature type="transmembrane region" description="Helical" evidence="1">
    <location>
        <begin position="21"/>
        <end position="40"/>
    </location>
</feature>
<evidence type="ECO:0000313" key="2">
    <source>
        <dbReference type="EMBL" id="SFD95182.1"/>
    </source>
</evidence>
<gene>
    <name evidence="2" type="ORF">SAMN02745121_02413</name>
</gene>
<accession>A0A1I1WJC4</accession>
<dbReference type="EMBL" id="FOMX01000006">
    <property type="protein sequence ID" value="SFD95182.1"/>
    <property type="molecule type" value="Genomic_DNA"/>
</dbReference>
<organism evidence="2 3">
    <name type="scientific">Nannocystis exedens</name>
    <dbReference type="NCBI Taxonomy" id="54"/>
    <lineage>
        <taxon>Bacteria</taxon>
        <taxon>Pseudomonadati</taxon>
        <taxon>Myxococcota</taxon>
        <taxon>Polyangia</taxon>
        <taxon>Nannocystales</taxon>
        <taxon>Nannocystaceae</taxon>
        <taxon>Nannocystis</taxon>
    </lineage>
</organism>
<keyword evidence="1" id="KW-1133">Transmembrane helix</keyword>
<keyword evidence="3" id="KW-1185">Reference proteome</keyword>
<dbReference type="AlphaFoldDB" id="A0A1I1WJC4"/>
<feature type="transmembrane region" description="Helical" evidence="1">
    <location>
        <begin position="115"/>
        <end position="132"/>
    </location>
</feature>
<evidence type="ECO:0000313" key="3">
    <source>
        <dbReference type="Proteomes" id="UP000199400"/>
    </source>
</evidence>
<dbReference type="Proteomes" id="UP000199400">
    <property type="component" value="Unassembled WGS sequence"/>
</dbReference>
<dbReference type="OrthoDB" id="282432at2"/>